<evidence type="ECO:0000256" key="1">
    <source>
        <dbReference type="SAM" id="Coils"/>
    </source>
</evidence>
<accession>V6DH60</accession>
<keyword evidence="1" id="KW-0175">Coiled coil</keyword>
<dbReference type="HOGENOM" id="CLU_830759_0_0_7"/>
<dbReference type="Proteomes" id="UP000018769">
    <property type="component" value="Chromosome I"/>
</dbReference>
<sequence length="334" mass="39826">MNRYKILSIILSLWCFTTMAMEKKEEPNLKEKTGLNIAKDLIKVYDSELLETKSSTKAFNKIEQYLVNKNLPKDLIEYIYCLISINLNRNDIFFKEIFKKYAESQNLDLFYNLCPQAQYIIVVRLLNTMIHYAQQTATEQKHISREIEQLIRDIIKLNSNRNFANKLYAKLLSIYKNLSKVTNIDPKILTYSLVMKDKIYSLIRELENNLQDYFKDIDINKEMLNFEKELMNIAQEINKQARKALEEVQQEDIISQIIAYEDKMLELLQNKNNEEESYIKNVILNYYNKFGSIFIYKAFDKLKEELNKNYDLDHKLRVYFTNQVEEIIKSIIEA</sequence>
<evidence type="ECO:0000256" key="2">
    <source>
        <dbReference type="SAM" id="SignalP"/>
    </source>
</evidence>
<keyword evidence="2" id="KW-0732">Signal</keyword>
<dbReference type="OrthoDB" id="141404at2"/>
<dbReference type="EMBL" id="HG793133">
    <property type="protein sequence ID" value="CDK30278.1"/>
    <property type="molecule type" value="Genomic_DNA"/>
</dbReference>
<proteinExistence type="predicted"/>
<name>V6DH60_9BACT</name>
<feature type="coiled-coil region" evidence="1">
    <location>
        <begin position="203"/>
        <end position="277"/>
    </location>
</feature>
<dbReference type="AlphaFoldDB" id="V6DH60"/>
<reference evidence="3 4" key="1">
    <citation type="journal article" date="2015" name="Biol. Direct">
        <title>Babela massiliensis, a representative of a widespread bacterial phylum with unusual adaptations to parasitism in amoebae.</title>
        <authorList>
            <person name="Pagnier I."/>
            <person name="Yutin N."/>
            <person name="Croce O."/>
            <person name="Makarova K.S."/>
            <person name="Wolf Y.I."/>
            <person name="Benamar S."/>
            <person name="Raoult D."/>
            <person name="Koonin E.V."/>
            <person name="La Scola B."/>
        </authorList>
    </citation>
    <scope>NUCLEOTIDE SEQUENCE [LARGE SCALE GENOMIC DNA]</scope>
    <source>
        <strain evidence="4">BABL1</strain>
    </source>
</reference>
<feature type="signal peptide" evidence="2">
    <location>
        <begin position="1"/>
        <end position="20"/>
    </location>
</feature>
<dbReference type="KEGG" id="dpb:BABL1_gene_972"/>
<evidence type="ECO:0000313" key="4">
    <source>
        <dbReference type="Proteomes" id="UP000018769"/>
    </source>
</evidence>
<feature type="chain" id="PRO_5004744564" evidence="2">
    <location>
        <begin position="21"/>
        <end position="334"/>
    </location>
</feature>
<dbReference type="RefSeq" id="WP_023791194.1">
    <property type="nucleotide sequence ID" value="NC_023003.1"/>
</dbReference>
<protein>
    <submittedName>
        <fullName evidence="3">Uncharacterized protein</fullName>
    </submittedName>
</protein>
<gene>
    <name evidence="3" type="ORF">BABL1_gene_972</name>
</gene>
<keyword evidence="4" id="KW-1185">Reference proteome</keyword>
<organism evidence="3 4">
    <name type="scientific">Candidatus Babela massiliensis</name>
    <dbReference type="NCBI Taxonomy" id="673862"/>
    <lineage>
        <taxon>Bacteria</taxon>
        <taxon>Candidatus Babelota</taxon>
        <taxon>Candidatus Babeliae</taxon>
        <taxon>Candidatus Babeliales</taxon>
        <taxon>Candidatus Babeliaceae</taxon>
        <taxon>Candidatus Babela</taxon>
    </lineage>
</organism>
<evidence type="ECO:0000313" key="3">
    <source>
        <dbReference type="EMBL" id="CDK30278.1"/>
    </source>
</evidence>